<protein>
    <submittedName>
        <fullName evidence="1">ARS binding protein 2-domain-containing protein</fullName>
    </submittedName>
</protein>
<accession>A0ACB7NTR8</accession>
<gene>
    <name evidence="1" type="ORF">F5144DRAFT_542115</name>
</gene>
<evidence type="ECO:0000313" key="2">
    <source>
        <dbReference type="Proteomes" id="UP000724584"/>
    </source>
</evidence>
<evidence type="ECO:0000313" key="1">
    <source>
        <dbReference type="EMBL" id="KAH6613298.1"/>
    </source>
</evidence>
<keyword evidence="2" id="KW-1185">Reference proteome</keyword>
<dbReference type="Proteomes" id="UP000724584">
    <property type="component" value="Unassembled WGS sequence"/>
</dbReference>
<proteinExistence type="predicted"/>
<name>A0ACB7NTR8_9PEZI</name>
<organism evidence="1 2">
    <name type="scientific">Chaetomium tenue</name>
    <dbReference type="NCBI Taxonomy" id="1854479"/>
    <lineage>
        <taxon>Eukaryota</taxon>
        <taxon>Fungi</taxon>
        <taxon>Dikarya</taxon>
        <taxon>Ascomycota</taxon>
        <taxon>Pezizomycotina</taxon>
        <taxon>Sordariomycetes</taxon>
        <taxon>Sordariomycetidae</taxon>
        <taxon>Sordariales</taxon>
        <taxon>Chaetomiaceae</taxon>
        <taxon>Chaetomium</taxon>
    </lineage>
</organism>
<reference evidence="1 2" key="1">
    <citation type="journal article" date="2021" name="Nat. Commun.">
        <title>Genetic determinants of endophytism in the Arabidopsis root mycobiome.</title>
        <authorList>
            <person name="Mesny F."/>
            <person name="Miyauchi S."/>
            <person name="Thiergart T."/>
            <person name="Pickel B."/>
            <person name="Atanasova L."/>
            <person name="Karlsson M."/>
            <person name="Huettel B."/>
            <person name="Barry K.W."/>
            <person name="Haridas S."/>
            <person name="Chen C."/>
            <person name="Bauer D."/>
            <person name="Andreopoulos W."/>
            <person name="Pangilinan J."/>
            <person name="LaButti K."/>
            <person name="Riley R."/>
            <person name="Lipzen A."/>
            <person name="Clum A."/>
            <person name="Drula E."/>
            <person name="Henrissat B."/>
            <person name="Kohler A."/>
            <person name="Grigoriev I.V."/>
            <person name="Martin F.M."/>
            <person name="Hacquard S."/>
        </authorList>
    </citation>
    <scope>NUCLEOTIDE SEQUENCE [LARGE SCALE GENOMIC DNA]</scope>
    <source>
        <strain evidence="1 2">MPI-SDFR-AT-0079</strain>
    </source>
</reference>
<sequence length="1339" mass="147734">MVTMQHPPQPVFTTSGSPSAQRALPDRSVNGASIEDAYTAFVLYCNPGVPIDTDSAALREAFRTPPKSGGKSFSTYTLFELIKKLETKELKTWAELALKLGVEPPDQEKGQSSQKIQQYAVRLKRWMHSMHVDAFFEYLIGRESPYWTEIPPGHVPVAELERDGVAAEDDMALRALLPQIKPRRGRRKPEDDETGKSPSQRPSPQAEEDGSGGQGNTAEPWTAQPDGRGSVFLFPPAADPSRLNPSAPTWGNEIVQTPMSAYPIPQSAITPSTRNAFWADEPRFPSPTSGKDNLPNSSAAAPTSNPASINNTAPPGPPAPPAPQDPPPQPTQTVNHFSPIQESAPTRPAKRRMLSLQVPERKGGEVRLATPPLPEPATAPVVMINGQSAEPHDQPVLGPFNDQIGGMPTEIPGAIAIDSVPLGPPIPGQPGTFSRDPTDRTNMAEIEALFVSTLLDGDWFDINQQPIPPGSVEEALAYSQTVIETLRKTALTNEAFLINLAGLAGGKFLMPKGSLRVNRLEELSDRTRYTISWQLQFGGIVGVWTMDETVMHDRWKKPKKDDETAPLSGSATPTGADGSQAEHWKKKYKELAATLKQRDEEMMRLKPFARSIPPCPFLPQPRFDVLPLGAPLNPAFVIRRRYLITHDRINITTVSLLPFQPHSNSYAMPKQYVFCGRPLPRLGTRHISLLLVFLAIFAVFSLLFTLPGSISASPKLRAAGNRFSIPKSFKSPWMNKLNPFKQPSRPPRIQKTDTDGDSVWHADWNWLLMPFSSSITLDENRALLPMLKDRTPIYCYYDNTVKKDRSSGDAESALLLTWRRAWWAQGFKPVILSPAEAMNNPLYDELQKLEDMTPKLKEDLMRWLAWENMGDGVLAHHLIFPMGPHDDPLFTYLRRGEFPKLTRFKDLDDGLFIGSMGDVTNVIKTVMNSAEIKKAEDIVALVESSKKENPFSVDNAPESLAYYSARHVEKLYPKIGDDIAASHAAGIKSLTRLISAHLHLTWQNIFTSGIAVVKPLPHHTTHLITPAYELAQRLAHCPENPLPKTCPPNRPNCRLCDDSKPLKITTPPSYSGGGTLYTIGTVPHPYTSSTLNYLKTQLSIPWIRRDSPRDSWITSLTSSLFSDSISTTPRLISFKEAVASDEDDTNETKGKGKETKGGAYRSLWLPAEQPLPDDLDWHFGFALPDGATYADQSTPGSTDDDATAATTSKGGVPLHSSKDGPVPTTDDLALEPALFTRAQTVVLSSTSRITLKKATASAEDLKLRDAVEAWNLADTEAWRFARAYLARKSVERAKWEDEETRYAGGVGAEKSHPQQRPAGQGKKGGGKGSKVWDRWLDRD</sequence>
<dbReference type="EMBL" id="JAGIZQ010000008">
    <property type="protein sequence ID" value="KAH6613298.1"/>
    <property type="molecule type" value="Genomic_DNA"/>
</dbReference>
<comment type="caution">
    <text evidence="1">The sequence shown here is derived from an EMBL/GenBank/DDBJ whole genome shotgun (WGS) entry which is preliminary data.</text>
</comment>